<sequence>MKKTNSLIYPFLVGFLLLTGCKGDFLEEKPQKSLLVPTTLTDFQALLDNGQALMNTAPYQSILSDGDFQMSESFFAGQSQLNQNSYIWADQPEMTLPGWDTPYRQVFTCNVVLDGLAKLDKDLWHTPQYESVKGSALFFRAFAFYQLAQLFSPAYQPGSEGIGLGIPLPLQADVNLKHPRSSVRQTYERILDDLMQAEPLLPLKPVYISSPGKPAALALLARTTLSMQDYPGALSYAEKCLALKSELLDYATLAAASAVPFPHPFALGNPEMLFYSRMAVSYFENPAFTVDTTLYASYASGDLRKPLYFGTGLNYKGSYTSNQYPFAGLSTDETYLIKAECLARTGQSQAAMKTLNAMLEKRWAKNSFKELTAGSPEQALKLILAERRKELVGRGMRWADLKRLNQDPQFAQVLTRTIQKKIYTLPPGGERYQFKIPDDQTYEGTVVQNP</sequence>
<feature type="domain" description="SusD-like N-terminal" evidence="7">
    <location>
        <begin position="24"/>
        <end position="225"/>
    </location>
</feature>
<reference evidence="8 9" key="1">
    <citation type="submission" date="2019-03" db="EMBL/GenBank/DDBJ databases">
        <title>Dyadobacter AR-3-6 sp. nov., isolated from arctic soil.</title>
        <authorList>
            <person name="Chaudhary D.K."/>
        </authorList>
    </citation>
    <scope>NUCLEOTIDE SEQUENCE [LARGE SCALE GENOMIC DNA]</scope>
    <source>
        <strain evidence="8 9">AR-3-6</strain>
    </source>
</reference>
<comment type="subcellular location">
    <subcellularLocation>
        <location evidence="1">Cell outer membrane</location>
    </subcellularLocation>
</comment>
<dbReference type="InterPro" id="IPR033985">
    <property type="entry name" value="SusD-like_N"/>
</dbReference>
<dbReference type="SUPFAM" id="SSF48452">
    <property type="entry name" value="TPR-like"/>
    <property type="match status" value="1"/>
</dbReference>
<dbReference type="Pfam" id="PF14322">
    <property type="entry name" value="SusD-like_3"/>
    <property type="match status" value="1"/>
</dbReference>
<dbReference type="Pfam" id="PF07980">
    <property type="entry name" value="SusD_RagB"/>
    <property type="match status" value="1"/>
</dbReference>
<name>A0A4R5DU47_9BACT</name>
<evidence type="ECO:0000256" key="2">
    <source>
        <dbReference type="ARBA" id="ARBA00006275"/>
    </source>
</evidence>
<comment type="similarity">
    <text evidence="2">Belongs to the SusD family.</text>
</comment>
<proteinExistence type="inferred from homology"/>
<organism evidence="8 9">
    <name type="scientific">Dyadobacter psychrotolerans</name>
    <dbReference type="NCBI Taxonomy" id="2541721"/>
    <lineage>
        <taxon>Bacteria</taxon>
        <taxon>Pseudomonadati</taxon>
        <taxon>Bacteroidota</taxon>
        <taxon>Cytophagia</taxon>
        <taxon>Cytophagales</taxon>
        <taxon>Spirosomataceae</taxon>
        <taxon>Dyadobacter</taxon>
    </lineage>
</organism>
<evidence type="ECO:0000256" key="5">
    <source>
        <dbReference type="ARBA" id="ARBA00023237"/>
    </source>
</evidence>
<evidence type="ECO:0000259" key="7">
    <source>
        <dbReference type="Pfam" id="PF14322"/>
    </source>
</evidence>
<dbReference type="InterPro" id="IPR012944">
    <property type="entry name" value="SusD_RagB_dom"/>
</dbReference>
<comment type="caution">
    <text evidence="8">The sequence shown here is derived from an EMBL/GenBank/DDBJ whole genome shotgun (WGS) entry which is preliminary data.</text>
</comment>
<dbReference type="OrthoDB" id="1147023at2"/>
<evidence type="ECO:0000256" key="1">
    <source>
        <dbReference type="ARBA" id="ARBA00004442"/>
    </source>
</evidence>
<evidence type="ECO:0000256" key="4">
    <source>
        <dbReference type="ARBA" id="ARBA00023136"/>
    </source>
</evidence>
<accession>A0A4R5DU47</accession>
<keyword evidence="4" id="KW-0472">Membrane</keyword>
<evidence type="ECO:0000256" key="3">
    <source>
        <dbReference type="ARBA" id="ARBA00022729"/>
    </source>
</evidence>
<gene>
    <name evidence="8" type="ORF">E0F88_00435</name>
</gene>
<keyword evidence="9" id="KW-1185">Reference proteome</keyword>
<evidence type="ECO:0000259" key="6">
    <source>
        <dbReference type="Pfam" id="PF07980"/>
    </source>
</evidence>
<dbReference type="GO" id="GO:0009279">
    <property type="term" value="C:cell outer membrane"/>
    <property type="evidence" value="ECO:0007669"/>
    <property type="project" value="UniProtKB-SubCell"/>
</dbReference>
<evidence type="ECO:0000313" key="8">
    <source>
        <dbReference type="EMBL" id="TDE18056.1"/>
    </source>
</evidence>
<dbReference type="EMBL" id="SMFL01000001">
    <property type="protein sequence ID" value="TDE18056.1"/>
    <property type="molecule type" value="Genomic_DNA"/>
</dbReference>
<keyword evidence="3" id="KW-0732">Signal</keyword>
<dbReference type="RefSeq" id="WP_131955596.1">
    <property type="nucleotide sequence ID" value="NZ_SMFL01000001.1"/>
</dbReference>
<dbReference type="InterPro" id="IPR011990">
    <property type="entry name" value="TPR-like_helical_dom_sf"/>
</dbReference>
<evidence type="ECO:0000313" key="9">
    <source>
        <dbReference type="Proteomes" id="UP000294850"/>
    </source>
</evidence>
<dbReference type="AlphaFoldDB" id="A0A4R5DU47"/>
<dbReference type="PROSITE" id="PS51257">
    <property type="entry name" value="PROKAR_LIPOPROTEIN"/>
    <property type="match status" value="1"/>
</dbReference>
<keyword evidence="5" id="KW-0998">Cell outer membrane</keyword>
<feature type="domain" description="RagB/SusD" evidence="6">
    <location>
        <begin position="333"/>
        <end position="433"/>
    </location>
</feature>
<dbReference type="Proteomes" id="UP000294850">
    <property type="component" value="Unassembled WGS sequence"/>
</dbReference>
<dbReference type="Gene3D" id="1.25.40.390">
    <property type="match status" value="1"/>
</dbReference>
<protein>
    <submittedName>
        <fullName evidence="8">RagB/SusD family nutrient uptake outer membrane protein</fullName>
    </submittedName>
</protein>